<evidence type="ECO:0000256" key="6">
    <source>
        <dbReference type="ARBA" id="ARBA00023180"/>
    </source>
</evidence>
<keyword evidence="3 9" id="KW-0732">Signal</keyword>
<evidence type="ECO:0000256" key="4">
    <source>
        <dbReference type="ARBA" id="ARBA00022798"/>
    </source>
</evidence>
<comment type="catalytic activity">
    <reaction evidence="7">
        <text>a sn-glycero-3-phosphodiester + H2O = an alcohol + sn-glycerol 3-phosphate + H(+)</text>
        <dbReference type="Rhea" id="RHEA:12969"/>
        <dbReference type="ChEBI" id="CHEBI:15377"/>
        <dbReference type="ChEBI" id="CHEBI:15378"/>
        <dbReference type="ChEBI" id="CHEBI:30879"/>
        <dbReference type="ChEBI" id="CHEBI:57597"/>
        <dbReference type="ChEBI" id="CHEBI:83408"/>
        <dbReference type="EC" id="3.1.4.46"/>
    </reaction>
</comment>
<organism evidence="11 12">
    <name type="scientific">Stephania cephalantha</name>
    <dbReference type="NCBI Taxonomy" id="152367"/>
    <lineage>
        <taxon>Eukaryota</taxon>
        <taxon>Viridiplantae</taxon>
        <taxon>Streptophyta</taxon>
        <taxon>Embryophyta</taxon>
        <taxon>Tracheophyta</taxon>
        <taxon>Spermatophyta</taxon>
        <taxon>Magnoliopsida</taxon>
        <taxon>Ranunculales</taxon>
        <taxon>Menispermaceae</taxon>
        <taxon>Menispermoideae</taxon>
        <taxon>Cissampelideae</taxon>
        <taxon>Stephania</taxon>
    </lineage>
</organism>
<dbReference type="Pfam" id="PF03009">
    <property type="entry name" value="GDPD"/>
    <property type="match status" value="1"/>
</dbReference>
<gene>
    <name evidence="11" type="ORF">Scep_028888</name>
</gene>
<dbReference type="PANTHER" id="PTHR43620">
    <property type="entry name" value="GLYCEROPHOSPHORYL DIESTER PHOSPHODIESTERASE"/>
    <property type="match status" value="1"/>
</dbReference>
<evidence type="ECO:0000256" key="2">
    <source>
        <dbReference type="ARBA" id="ARBA00012247"/>
    </source>
</evidence>
<dbReference type="GO" id="GO:0008889">
    <property type="term" value="F:glycerophosphodiester phosphodiesterase activity"/>
    <property type="evidence" value="ECO:0007669"/>
    <property type="project" value="UniProtKB-EC"/>
</dbReference>
<evidence type="ECO:0000256" key="3">
    <source>
        <dbReference type="ARBA" id="ARBA00022729"/>
    </source>
</evidence>
<dbReference type="FunFam" id="3.20.20.190:FF:000011">
    <property type="entry name" value="Glycerophosphodiester phosphodiesterase GDPDL3"/>
    <property type="match status" value="1"/>
</dbReference>
<dbReference type="InterPro" id="IPR017946">
    <property type="entry name" value="PLC-like_Pdiesterase_TIM-brl"/>
</dbReference>
<dbReference type="EC" id="3.1.4.46" evidence="2"/>
<reference evidence="11 12" key="1">
    <citation type="submission" date="2024-01" db="EMBL/GenBank/DDBJ databases">
        <title>Genome assemblies of Stephania.</title>
        <authorList>
            <person name="Yang L."/>
        </authorList>
    </citation>
    <scope>NUCLEOTIDE SEQUENCE [LARGE SCALE GENOMIC DNA]</scope>
    <source>
        <strain evidence="11">JXDWG</strain>
        <tissue evidence="11">Leaf</tissue>
    </source>
</reference>
<dbReference type="SUPFAM" id="SSF51695">
    <property type="entry name" value="PLC-like phosphodiesterases"/>
    <property type="match status" value="2"/>
</dbReference>
<comment type="similarity">
    <text evidence="1">Belongs to the glycerophosphoryl diester phosphodiesterase family.</text>
</comment>
<dbReference type="CDD" id="cd08604">
    <property type="entry name" value="GDPD_SHV3_repeat_2"/>
    <property type="match status" value="1"/>
</dbReference>
<evidence type="ECO:0000313" key="11">
    <source>
        <dbReference type="EMBL" id="KAK9089806.1"/>
    </source>
</evidence>
<evidence type="ECO:0000256" key="7">
    <source>
        <dbReference type="ARBA" id="ARBA00047512"/>
    </source>
</evidence>
<comment type="caution">
    <text evidence="11">The sequence shown here is derived from an EMBL/GenBank/DDBJ whole genome shotgun (WGS) entry which is preliminary data.</text>
</comment>
<keyword evidence="4" id="KW-0319">Glycerol metabolism</keyword>
<dbReference type="FunFam" id="3.20.20.190:FF:000013">
    <property type="entry name" value="Glycerophosphodiester phosphodiesterase GDPDL3"/>
    <property type="match status" value="1"/>
</dbReference>
<dbReference type="PANTHER" id="PTHR43620:SF7">
    <property type="entry name" value="GLYCEROPHOSPHODIESTER PHOSPHODIESTERASE GDPD5-RELATED"/>
    <property type="match status" value="1"/>
</dbReference>
<dbReference type="InterPro" id="IPR030395">
    <property type="entry name" value="GP_PDE_dom"/>
</dbReference>
<dbReference type="GO" id="GO:0006071">
    <property type="term" value="P:glycerol metabolic process"/>
    <property type="evidence" value="ECO:0007669"/>
    <property type="project" value="UniProtKB-KW"/>
</dbReference>
<evidence type="ECO:0000256" key="9">
    <source>
        <dbReference type="SAM" id="SignalP"/>
    </source>
</evidence>
<accession>A0AAP0HMI1</accession>
<dbReference type="Gene3D" id="3.20.20.190">
    <property type="entry name" value="Phosphatidylinositol (PI) phosphodiesterase"/>
    <property type="match status" value="2"/>
</dbReference>
<dbReference type="CDD" id="cd08603">
    <property type="entry name" value="GDPD_SHV3_repeat_1"/>
    <property type="match status" value="1"/>
</dbReference>
<evidence type="ECO:0000313" key="12">
    <source>
        <dbReference type="Proteomes" id="UP001419268"/>
    </source>
</evidence>
<sequence>MATLRELVLGVFLVWCVGGVVEEVSGQRSNKPPPKSSPWKTLTGNEPLVIARGGFSGIFPDSSSYAYQVAMQFSLPNVILWCDVQLTKDAVGICLSSLTINNVTNIERVKQNEKKTYPVNGVPTPGWFPIDYTLDDLQMANISLIQPIFSRSASFDGNGFSILPVDFLALQLRPAGLWINIQHDLFYSQHNLSMRSYVLSISRQVIVNYVSSPEVGFLRSIVTRLKGSVTKSVFRFLDAGAIEPTTNQTYGALLKNLTFIKSFASGILVPKNYIWPLNSARYLLPHTSLVSDAHKEGLEVFASDFANDGALSYNYSYDPVSEYLSYFDNGDFSVDGVLSDFPITPSSTIDCFSHINKSSSGQAMPKVISYNGASGIYPGSTDLAYKQAVEDGADYIDCSVQMTSDGIPICLDTINLFDTTTVAQSPFNNLSLTVPEVQKNPGIFSFSLTWKDIQSLKPSILNPWFSGYVLVRNPAYKNAGSFVSLADFLTFAIDKPLAGVLISIENAAYLAGKQGLDVTGAVIDALKNSPYGNKTVQEVLIQSSNISVLTKFKEQTKHKLVYKVDENIRDADDASINDIKKVARTVVISKDSVYPENQLYLTGLTNVVQRLQTFNLTVYTYLFSNEFVSQAWDFFSDPYVEINTFVMGSGINGVITDYPGTAAMYRRNRCLTLGDKTPVYMSPVQSGGLLGVMNPLFLPPAEAPNPILTEQNVAESPLPPVTKPPRPGPNALAPAPPSPSGHPRLAACAFLSSLLTLLACLLLH</sequence>
<dbReference type="Proteomes" id="UP001419268">
    <property type="component" value="Unassembled WGS sequence"/>
</dbReference>
<keyword evidence="5" id="KW-0378">Hydrolase</keyword>
<dbReference type="GO" id="GO:0006629">
    <property type="term" value="P:lipid metabolic process"/>
    <property type="evidence" value="ECO:0007669"/>
    <property type="project" value="InterPro"/>
</dbReference>
<dbReference type="EMBL" id="JBBNAG010000012">
    <property type="protein sequence ID" value="KAK9089806.1"/>
    <property type="molecule type" value="Genomic_DNA"/>
</dbReference>
<keyword evidence="6" id="KW-0325">Glycoprotein</keyword>
<proteinExistence type="inferred from homology"/>
<feature type="chain" id="PRO_5042915962" description="glycerophosphodiester phosphodiesterase" evidence="9">
    <location>
        <begin position="20"/>
        <end position="764"/>
    </location>
</feature>
<feature type="signal peptide" evidence="9">
    <location>
        <begin position="1"/>
        <end position="19"/>
    </location>
</feature>
<evidence type="ECO:0000256" key="5">
    <source>
        <dbReference type="ARBA" id="ARBA00022801"/>
    </source>
</evidence>
<feature type="domain" description="GP-PDE" evidence="10">
    <location>
        <begin position="47"/>
        <end position="349"/>
    </location>
</feature>
<feature type="domain" description="GP-PDE" evidence="10">
    <location>
        <begin position="365"/>
        <end position="666"/>
    </location>
</feature>
<protein>
    <recommendedName>
        <fullName evidence="2">glycerophosphodiester phosphodiesterase</fullName>
        <ecNumber evidence="2">3.1.4.46</ecNumber>
    </recommendedName>
</protein>
<keyword evidence="12" id="KW-1185">Reference proteome</keyword>
<dbReference type="AlphaFoldDB" id="A0AAP0HMI1"/>
<evidence type="ECO:0000256" key="1">
    <source>
        <dbReference type="ARBA" id="ARBA00007277"/>
    </source>
</evidence>
<dbReference type="PROSITE" id="PS51704">
    <property type="entry name" value="GP_PDE"/>
    <property type="match status" value="2"/>
</dbReference>
<feature type="compositionally biased region" description="Pro residues" evidence="8">
    <location>
        <begin position="717"/>
        <end position="738"/>
    </location>
</feature>
<name>A0AAP0HMI1_9MAGN</name>
<evidence type="ECO:0000256" key="8">
    <source>
        <dbReference type="SAM" id="MobiDB-lite"/>
    </source>
</evidence>
<feature type="region of interest" description="Disordered" evidence="8">
    <location>
        <begin position="715"/>
        <end position="738"/>
    </location>
</feature>
<evidence type="ECO:0000259" key="10">
    <source>
        <dbReference type="PROSITE" id="PS51704"/>
    </source>
</evidence>